<sequence length="174" mass="18083">MKKAILALLILVMAIACKPKETDEEKSDKLFLNLLIAGYVLNPCNSGARLSSGATNLTVPEGQTFTVCGDKNGTPTLTFTKAGTYRLTGVNGTQLHTSSRCNSERDQFEILVKDGGNTTVLTSSATGATANITVAANAVYSISVTGVSTTSPYTCNGVRASISTTAALLTITPI</sequence>
<proteinExistence type="predicted"/>
<dbReference type="RefSeq" id="WP_118957614.1">
    <property type="nucleotide sequence ID" value="NZ_JACCKC010000009.1"/>
</dbReference>
<dbReference type="EMBL" id="QHCR01000010">
    <property type="protein sequence ID" value="RHX77901.1"/>
    <property type="molecule type" value="Genomic_DNA"/>
</dbReference>
<keyword evidence="2" id="KW-1185">Reference proteome</keyword>
<name>A0ABX9LYD5_9LEPT</name>
<organism evidence="1 2">
    <name type="scientific">Leptospira yasudae</name>
    <dbReference type="NCBI Taxonomy" id="2202201"/>
    <lineage>
        <taxon>Bacteria</taxon>
        <taxon>Pseudomonadati</taxon>
        <taxon>Spirochaetota</taxon>
        <taxon>Spirochaetia</taxon>
        <taxon>Leptospirales</taxon>
        <taxon>Leptospiraceae</taxon>
        <taxon>Leptospira</taxon>
    </lineage>
</organism>
<evidence type="ECO:0000313" key="1">
    <source>
        <dbReference type="EMBL" id="RHX77901.1"/>
    </source>
</evidence>
<comment type="caution">
    <text evidence="1">The sequence shown here is derived from an EMBL/GenBank/DDBJ whole genome shotgun (WGS) entry which is preliminary data.</text>
</comment>
<reference evidence="2" key="1">
    <citation type="submission" date="2018-05" db="EMBL/GenBank/DDBJ databases">
        <title>Leptospira yasudae sp. nov. and Leptospira stimsonii sp. nov., two pathogenic species of the genus Leptospira isolated from environmental sources.</title>
        <authorList>
            <person name="Casanovas-Massana A."/>
            <person name="Hamond C."/>
            <person name="Santos L.A."/>
            <person name="Hacker K.P."/>
            <person name="Balassiano I."/>
            <person name="Medeiros M.A."/>
            <person name="Reis M.G."/>
            <person name="Ko A.I."/>
            <person name="Wunder E.A."/>
        </authorList>
    </citation>
    <scope>NUCLEOTIDE SEQUENCE [LARGE SCALE GENOMIC DNA]</scope>
    <source>
        <strain evidence="2">B21</strain>
    </source>
</reference>
<dbReference type="PROSITE" id="PS51257">
    <property type="entry name" value="PROKAR_LIPOPROTEIN"/>
    <property type="match status" value="1"/>
</dbReference>
<protein>
    <recommendedName>
        <fullName evidence="3">Lipoprotein</fullName>
    </recommendedName>
</protein>
<evidence type="ECO:0000313" key="2">
    <source>
        <dbReference type="Proteomes" id="UP000285569"/>
    </source>
</evidence>
<gene>
    <name evidence="1" type="ORF">DLM77_18980</name>
</gene>
<reference evidence="1 2" key="2">
    <citation type="journal article" date="2020" name="Int. J. Syst. Evol. Microbiol.">
        <title>Leptospira yasudae sp. nov. and Leptospira stimsonii sp. nov., two new species of the pathogenic group isolated from environmental sources.</title>
        <authorList>
            <person name="Casanovas-Massana A."/>
            <person name="Hamond C."/>
            <person name="Santos L.A."/>
            <person name="de Oliveira D."/>
            <person name="Hacker K.P."/>
            <person name="Balassiano I."/>
            <person name="Costa F."/>
            <person name="Medeiros M.A."/>
            <person name="Reis M.G."/>
            <person name="Ko A.I."/>
            <person name="Wunder E.A."/>
        </authorList>
    </citation>
    <scope>NUCLEOTIDE SEQUENCE [LARGE SCALE GENOMIC DNA]</scope>
    <source>
        <strain evidence="1 2">B21</strain>
    </source>
</reference>
<accession>A0ABX9LYD5</accession>
<dbReference type="Proteomes" id="UP000285569">
    <property type="component" value="Unassembled WGS sequence"/>
</dbReference>
<evidence type="ECO:0008006" key="3">
    <source>
        <dbReference type="Google" id="ProtNLM"/>
    </source>
</evidence>